<dbReference type="Gene3D" id="3.40.366.10">
    <property type="entry name" value="Malonyl-Coenzyme A Acyl Carrier Protein, domain 2"/>
    <property type="match status" value="1"/>
</dbReference>
<accession>A0A1I6LYL0</accession>
<dbReference type="AlphaFoldDB" id="A0A1I6LYL0"/>
<evidence type="ECO:0000256" key="2">
    <source>
        <dbReference type="ARBA" id="ARBA00022679"/>
    </source>
</evidence>
<dbReference type="InterPro" id="IPR014043">
    <property type="entry name" value="Acyl_transferase_dom"/>
</dbReference>
<dbReference type="InterPro" id="IPR001227">
    <property type="entry name" value="Ac_transferase_dom_sf"/>
</dbReference>
<dbReference type="SUPFAM" id="SSF52151">
    <property type="entry name" value="FabD/lysophospholipase-like"/>
    <property type="match status" value="1"/>
</dbReference>
<dbReference type="GO" id="GO:0004314">
    <property type="term" value="F:[acyl-carrier-protein] S-malonyltransferase activity"/>
    <property type="evidence" value="ECO:0007669"/>
    <property type="project" value="UniProtKB-EC"/>
</dbReference>
<dbReference type="EMBL" id="FOYZ01000026">
    <property type="protein sequence ID" value="SFS08561.1"/>
    <property type="molecule type" value="Genomic_DNA"/>
</dbReference>
<name>A0A1I6LYL0_9FIRM</name>
<dbReference type="GO" id="GO:0006633">
    <property type="term" value="P:fatty acid biosynthetic process"/>
    <property type="evidence" value="ECO:0007669"/>
    <property type="project" value="TreeGrafter"/>
</dbReference>
<evidence type="ECO:0000313" key="7">
    <source>
        <dbReference type="Proteomes" id="UP000199659"/>
    </source>
</evidence>
<dbReference type="STRING" id="37658.SAMN05661086_03672"/>
<dbReference type="InterPro" id="IPR050858">
    <property type="entry name" value="Mal-CoA-ACP_Trans/PKS_FabD"/>
</dbReference>
<evidence type="ECO:0000313" key="6">
    <source>
        <dbReference type="EMBL" id="SFS08561.1"/>
    </source>
</evidence>
<dbReference type="GO" id="GO:0005829">
    <property type="term" value="C:cytosol"/>
    <property type="evidence" value="ECO:0007669"/>
    <property type="project" value="TreeGrafter"/>
</dbReference>
<dbReference type="InterPro" id="IPR016036">
    <property type="entry name" value="Malonyl_transacylase_ACP-bd"/>
</dbReference>
<dbReference type="Gene3D" id="3.30.70.250">
    <property type="entry name" value="Malonyl-CoA ACP transacylase, ACP-binding"/>
    <property type="match status" value="1"/>
</dbReference>
<sequence>MEKRAFLFSGQGAQYVGMGKRICEKSKTAREVFDEASEALGYDLKKMCLEGSKEELTLTYHAQPAILTVSTAMYRICLEEGIRPDIMAGHSLGEISALTCAGGIAFRDAVRIVRKRGEFMQEAVPVDKGRMIAAGTREAEKLEEICKNASREGRKAVISNYNSRTQYVVSGDKKAVEEVAEKLEAEGIRVSYLNVSAPFHSP</sequence>
<feature type="non-terminal residue" evidence="6">
    <location>
        <position position="202"/>
    </location>
</feature>
<keyword evidence="7" id="KW-1185">Reference proteome</keyword>
<keyword evidence="2" id="KW-0808">Transferase</keyword>
<gene>
    <name evidence="6" type="ORF">SAMN05661086_03672</name>
</gene>
<dbReference type="EC" id="2.3.1.39" evidence="1"/>
<evidence type="ECO:0000256" key="3">
    <source>
        <dbReference type="ARBA" id="ARBA00023315"/>
    </source>
</evidence>
<dbReference type="Proteomes" id="UP000199659">
    <property type="component" value="Unassembled WGS sequence"/>
</dbReference>
<organism evidence="6 7">
    <name type="scientific">Anaeromicropila populeti</name>
    <dbReference type="NCBI Taxonomy" id="37658"/>
    <lineage>
        <taxon>Bacteria</taxon>
        <taxon>Bacillati</taxon>
        <taxon>Bacillota</taxon>
        <taxon>Clostridia</taxon>
        <taxon>Lachnospirales</taxon>
        <taxon>Lachnospiraceae</taxon>
        <taxon>Anaeromicropila</taxon>
    </lineage>
</organism>
<dbReference type="Pfam" id="PF00698">
    <property type="entry name" value="Acyl_transf_1"/>
    <property type="match status" value="1"/>
</dbReference>
<comment type="catalytic activity">
    <reaction evidence="4">
        <text>holo-[ACP] + malonyl-CoA = malonyl-[ACP] + CoA</text>
        <dbReference type="Rhea" id="RHEA:41792"/>
        <dbReference type="Rhea" id="RHEA-COMP:9623"/>
        <dbReference type="Rhea" id="RHEA-COMP:9685"/>
        <dbReference type="ChEBI" id="CHEBI:57287"/>
        <dbReference type="ChEBI" id="CHEBI:57384"/>
        <dbReference type="ChEBI" id="CHEBI:64479"/>
        <dbReference type="ChEBI" id="CHEBI:78449"/>
        <dbReference type="EC" id="2.3.1.39"/>
    </reaction>
</comment>
<evidence type="ECO:0000256" key="1">
    <source>
        <dbReference type="ARBA" id="ARBA00013258"/>
    </source>
</evidence>
<dbReference type="SMART" id="SM00827">
    <property type="entry name" value="PKS_AT"/>
    <property type="match status" value="1"/>
</dbReference>
<proteinExistence type="predicted"/>
<dbReference type="InterPro" id="IPR016035">
    <property type="entry name" value="Acyl_Trfase/lysoPLipase"/>
</dbReference>
<keyword evidence="3" id="KW-0012">Acyltransferase</keyword>
<reference evidence="6 7" key="1">
    <citation type="submission" date="2016-10" db="EMBL/GenBank/DDBJ databases">
        <authorList>
            <person name="de Groot N.N."/>
        </authorList>
    </citation>
    <scope>NUCLEOTIDE SEQUENCE [LARGE SCALE GENOMIC DNA]</scope>
    <source>
        <strain evidence="6 7">743A</strain>
    </source>
</reference>
<feature type="domain" description="Malonyl-CoA:ACP transacylase (MAT)" evidence="5">
    <location>
        <begin position="7"/>
        <end position="202"/>
    </location>
</feature>
<protein>
    <recommendedName>
        <fullName evidence="1">[acyl-carrier-protein] S-malonyltransferase</fullName>
        <ecNumber evidence="1">2.3.1.39</ecNumber>
    </recommendedName>
</protein>
<dbReference type="PANTHER" id="PTHR42681">
    <property type="entry name" value="MALONYL-COA-ACYL CARRIER PROTEIN TRANSACYLASE, MITOCHONDRIAL"/>
    <property type="match status" value="1"/>
</dbReference>
<dbReference type="PANTHER" id="PTHR42681:SF1">
    <property type="entry name" value="MALONYL-COA-ACYL CARRIER PROTEIN TRANSACYLASE, MITOCHONDRIAL"/>
    <property type="match status" value="1"/>
</dbReference>
<evidence type="ECO:0000259" key="5">
    <source>
        <dbReference type="SMART" id="SM00827"/>
    </source>
</evidence>
<dbReference type="SUPFAM" id="SSF55048">
    <property type="entry name" value="Probable ACP-binding domain of malonyl-CoA ACP transacylase"/>
    <property type="match status" value="1"/>
</dbReference>
<evidence type="ECO:0000256" key="4">
    <source>
        <dbReference type="ARBA" id="ARBA00048462"/>
    </source>
</evidence>
<dbReference type="OrthoDB" id="9805460at2"/>